<dbReference type="Gene3D" id="3.30.470.110">
    <property type="match status" value="1"/>
</dbReference>
<evidence type="ECO:0000313" key="1">
    <source>
        <dbReference type="EMBL" id="CAD7235513.1"/>
    </source>
</evidence>
<proteinExistence type="predicted"/>
<dbReference type="EMBL" id="OB673192">
    <property type="protein sequence ID" value="CAD7235513.1"/>
    <property type="molecule type" value="Genomic_DNA"/>
</dbReference>
<sequence>MSAKAVSEASGKAILNKHLSTANKCRFAVINEETNKLVVKPDQLIKRRGKLGLIEVNVDIARVLEWTKQKSAEVTQSRRCVWTMETEMKGLSRRCVDDGDLDEGVEQE</sequence>
<feature type="non-terminal residue" evidence="1">
    <location>
        <position position="108"/>
    </location>
</feature>
<gene>
    <name evidence="1" type="ORF">CTOB1V02_LOCUS13328</name>
</gene>
<organism evidence="1">
    <name type="scientific">Cyprideis torosa</name>
    <dbReference type="NCBI Taxonomy" id="163714"/>
    <lineage>
        <taxon>Eukaryota</taxon>
        <taxon>Metazoa</taxon>
        <taxon>Ecdysozoa</taxon>
        <taxon>Arthropoda</taxon>
        <taxon>Crustacea</taxon>
        <taxon>Oligostraca</taxon>
        <taxon>Ostracoda</taxon>
        <taxon>Podocopa</taxon>
        <taxon>Podocopida</taxon>
        <taxon>Cytherocopina</taxon>
        <taxon>Cytheroidea</taxon>
        <taxon>Cytherideidae</taxon>
        <taxon>Cyprideis</taxon>
    </lineage>
</organism>
<name>A0A7R8WP65_9CRUS</name>
<protein>
    <submittedName>
        <fullName evidence="1">Uncharacterized protein</fullName>
    </submittedName>
</protein>
<dbReference type="AlphaFoldDB" id="A0A7R8WP65"/>
<accession>A0A7R8WP65</accession>
<dbReference type="OrthoDB" id="3261737at2759"/>
<reference evidence="1" key="1">
    <citation type="submission" date="2020-11" db="EMBL/GenBank/DDBJ databases">
        <authorList>
            <person name="Tran Van P."/>
        </authorList>
    </citation>
    <scope>NUCLEOTIDE SEQUENCE</scope>
</reference>
<dbReference type="SUPFAM" id="SSF56059">
    <property type="entry name" value="Glutathione synthetase ATP-binding domain-like"/>
    <property type="match status" value="1"/>
</dbReference>